<protein>
    <submittedName>
        <fullName evidence="1">Uncharacterized protein</fullName>
    </submittedName>
</protein>
<dbReference type="EMBL" id="JBEDUW010000005">
    <property type="protein sequence ID" value="KAK9930773.1"/>
    <property type="molecule type" value="Genomic_DNA"/>
</dbReference>
<dbReference type="AlphaFoldDB" id="A0AAW1X1L6"/>
<organism evidence="1 2">
    <name type="scientific">Rubus argutus</name>
    <name type="common">Southern blackberry</name>
    <dbReference type="NCBI Taxonomy" id="59490"/>
    <lineage>
        <taxon>Eukaryota</taxon>
        <taxon>Viridiplantae</taxon>
        <taxon>Streptophyta</taxon>
        <taxon>Embryophyta</taxon>
        <taxon>Tracheophyta</taxon>
        <taxon>Spermatophyta</taxon>
        <taxon>Magnoliopsida</taxon>
        <taxon>eudicotyledons</taxon>
        <taxon>Gunneridae</taxon>
        <taxon>Pentapetalae</taxon>
        <taxon>rosids</taxon>
        <taxon>fabids</taxon>
        <taxon>Rosales</taxon>
        <taxon>Rosaceae</taxon>
        <taxon>Rosoideae</taxon>
        <taxon>Rosoideae incertae sedis</taxon>
        <taxon>Rubus</taxon>
    </lineage>
</organism>
<keyword evidence="2" id="KW-1185">Reference proteome</keyword>
<proteinExistence type="predicted"/>
<comment type="caution">
    <text evidence="1">The sequence shown here is derived from an EMBL/GenBank/DDBJ whole genome shotgun (WGS) entry which is preliminary data.</text>
</comment>
<sequence>MVDVMRTGVMAERRTPVAWVLRRWRRRERSVRRGGGDLETRLGTGLEAVTAAILIEHGIDLGSMAV</sequence>
<name>A0AAW1X1L6_RUBAR</name>
<reference evidence="1 2" key="1">
    <citation type="journal article" date="2023" name="G3 (Bethesda)">
        <title>A chromosome-length genome assembly and annotation of blackberry (Rubus argutus, cv. 'Hillquist').</title>
        <authorList>
            <person name="Bruna T."/>
            <person name="Aryal R."/>
            <person name="Dudchenko O."/>
            <person name="Sargent D.J."/>
            <person name="Mead D."/>
            <person name="Buti M."/>
            <person name="Cavallini A."/>
            <person name="Hytonen T."/>
            <person name="Andres J."/>
            <person name="Pham M."/>
            <person name="Weisz D."/>
            <person name="Mascagni F."/>
            <person name="Usai G."/>
            <person name="Natali L."/>
            <person name="Bassil N."/>
            <person name="Fernandez G.E."/>
            <person name="Lomsadze A."/>
            <person name="Armour M."/>
            <person name="Olukolu B."/>
            <person name="Poorten T."/>
            <person name="Britton C."/>
            <person name="Davik J."/>
            <person name="Ashrafi H."/>
            <person name="Aiden E.L."/>
            <person name="Borodovsky M."/>
            <person name="Worthington M."/>
        </authorList>
    </citation>
    <scope>NUCLEOTIDE SEQUENCE [LARGE SCALE GENOMIC DNA]</scope>
    <source>
        <tissue evidence="1">Leaf</tissue>
    </source>
</reference>
<evidence type="ECO:0000313" key="1">
    <source>
        <dbReference type="EMBL" id="KAK9930773.1"/>
    </source>
</evidence>
<gene>
    <name evidence="1" type="ORF">M0R45_027800</name>
</gene>
<dbReference type="Proteomes" id="UP001457282">
    <property type="component" value="Unassembled WGS sequence"/>
</dbReference>
<accession>A0AAW1X1L6</accession>
<evidence type="ECO:0000313" key="2">
    <source>
        <dbReference type="Proteomes" id="UP001457282"/>
    </source>
</evidence>